<sequence length="210" mass="21623">MAHNTDLLTSLSRVEFPTLGHFLEDGFCSLAIKAIVDAPRMVGTAATLRLPDADAVAVNRAVLALEPGQVLVIDMCGDHEHAPVGAVTIAAVQAQGAAGVVVDGAVTDRRELNSTAGGRTPLPVFARGTTALTTKRKNSQEAEFGVPVTIDGVTVRPGDVVLGDGNGVVILSPETAASVVKEAEASDDAEPAILRRIAAGEPLENILYLG</sequence>
<dbReference type="PANTHER" id="PTHR33254">
    <property type="entry name" value="4-HYDROXY-4-METHYL-2-OXOGLUTARATE ALDOLASE 3-RELATED"/>
    <property type="match status" value="1"/>
</dbReference>
<evidence type="ECO:0000256" key="6">
    <source>
        <dbReference type="ARBA" id="ARBA00012947"/>
    </source>
</evidence>
<protein>
    <recommendedName>
        <fullName evidence="7">Putative 4-hydroxy-4-methyl-2-oxoglutarate aldolase</fullName>
        <ecNumber evidence="6">4.1.1.112</ecNumber>
        <ecNumber evidence="5">4.1.3.17</ecNumber>
    </recommendedName>
    <alternativeName>
        <fullName evidence="11">Oxaloacetate decarboxylase</fullName>
    </alternativeName>
    <alternativeName>
        <fullName evidence="9">Regulator of ribonuclease activity homolog</fullName>
    </alternativeName>
    <alternativeName>
        <fullName evidence="10">RraA-like protein</fullName>
    </alternativeName>
</protein>
<accession>A0ABU1FVG2</accession>
<dbReference type="InterPro" id="IPR005493">
    <property type="entry name" value="RraA/RraA-like"/>
</dbReference>
<evidence type="ECO:0000256" key="1">
    <source>
        <dbReference type="ARBA" id="ARBA00001342"/>
    </source>
</evidence>
<comment type="function">
    <text evidence="8">Catalyzes the aldol cleavage of 4-hydroxy-4-methyl-2-oxoglutarate (HMG) into 2 molecules of pyruvate. Also contains a secondary oxaloacetate (OAA) decarboxylase activity due to the common pyruvate enolate transition state formed following C-C bond cleavage in the retro-aldol and decarboxylation reactions.</text>
</comment>
<evidence type="ECO:0000313" key="14">
    <source>
        <dbReference type="Proteomes" id="UP001260872"/>
    </source>
</evidence>
<comment type="cofactor">
    <cofactor evidence="2">
        <name>a divalent metal cation</name>
        <dbReference type="ChEBI" id="CHEBI:60240"/>
    </cofactor>
</comment>
<name>A0ABU1FVG2_9MICC</name>
<reference evidence="14" key="1">
    <citation type="submission" date="2023-07" db="EMBL/GenBank/DDBJ databases">
        <title>Description of three actinobacteria isolated from air of manufacturing shop in a pharmaceutical factory.</title>
        <authorList>
            <person name="Zhang D.-F."/>
        </authorList>
    </citation>
    <scope>NUCLEOTIDE SEQUENCE [LARGE SCALE GENOMIC DNA]</scope>
    <source>
        <strain evidence="14">CCTCC AB 207010</strain>
    </source>
</reference>
<dbReference type="Proteomes" id="UP001260872">
    <property type="component" value="Unassembled WGS sequence"/>
</dbReference>
<proteinExistence type="inferred from homology"/>
<evidence type="ECO:0000256" key="8">
    <source>
        <dbReference type="ARBA" id="ARBA00025046"/>
    </source>
</evidence>
<evidence type="ECO:0000256" key="7">
    <source>
        <dbReference type="ARBA" id="ARBA00016549"/>
    </source>
</evidence>
<evidence type="ECO:0000256" key="3">
    <source>
        <dbReference type="ARBA" id="ARBA00008621"/>
    </source>
</evidence>
<dbReference type="PANTHER" id="PTHR33254:SF4">
    <property type="entry name" value="4-HYDROXY-4-METHYL-2-OXOGLUTARATE ALDOLASE 3-RELATED"/>
    <property type="match status" value="1"/>
</dbReference>
<dbReference type="SUPFAM" id="SSF89562">
    <property type="entry name" value="RraA-like"/>
    <property type="match status" value="1"/>
</dbReference>
<comment type="catalytic activity">
    <reaction evidence="12">
        <text>oxaloacetate + H(+) = pyruvate + CO2</text>
        <dbReference type="Rhea" id="RHEA:15641"/>
        <dbReference type="ChEBI" id="CHEBI:15361"/>
        <dbReference type="ChEBI" id="CHEBI:15378"/>
        <dbReference type="ChEBI" id="CHEBI:16452"/>
        <dbReference type="ChEBI" id="CHEBI:16526"/>
        <dbReference type="EC" id="4.1.1.112"/>
    </reaction>
</comment>
<evidence type="ECO:0000256" key="12">
    <source>
        <dbReference type="ARBA" id="ARBA00047973"/>
    </source>
</evidence>
<dbReference type="CDD" id="cd16841">
    <property type="entry name" value="RraA_family"/>
    <property type="match status" value="1"/>
</dbReference>
<dbReference type="InterPro" id="IPR036704">
    <property type="entry name" value="RraA/RraA-like_sf"/>
</dbReference>
<dbReference type="Pfam" id="PF03737">
    <property type="entry name" value="RraA-like"/>
    <property type="match status" value="1"/>
</dbReference>
<comment type="caution">
    <text evidence="13">The sequence shown here is derived from an EMBL/GenBank/DDBJ whole genome shotgun (WGS) entry which is preliminary data.</text>
</comment>
<comment type="catalytic activity">
    <reaction evidence="1">
        <text>4-hydroxy-4-methyl-2-oxoglutarate = 2 pyruvate</text>
        <dbReference type="Rhea" id="RHEA:22748"/>
        <dbReference type="ChEBI" id="CHEBI:15361"/>
        <dbReference type="ChEBI" id="CHEBI:58276"/>
        <dbReference type="EC" id="4.1.3.17"/>
    </reaction>
</comment>
<evidence type="ECO:0000313" key="13">
    <source>
        <dbReference type="EMBL" id="MDR5712252.1"/>
    </source>
</evidence>
<dbReference type="Gene3D" id="3.50.30.40">
    <property type="entry name" value="Ribonuclease E inhibitor RraA/RraA-like"/>
    <property type="match status" value="1"/>
</dbReference>
<evidence type="ECO:0000256" key="10">
    <source>
        <dbReference type="ARBA" id="ARBA00030169"/>
    </source>
</evidence>
<dbReference type="RefSeq" id="WP_310537633.1">
    <property type="nucleotide sequence ID" value="NZ_BAAAOC010000086.1"/>
</dbReference>
<dbReference type="EC" id="4.1.3.17" evidence="5"/>
<dbReference type="EMBL" id="JAVKGT010000021">
    <property type="protein sequence ID" value="MDR5712252.1"/>
    <property type="molecule type" value="Genomic_DNA"/>
</dbReference>
<organism evidence="13 14">
    <name type="scientific">Nesterenkonia flava</name>
    <dbReference type="NCBI Taxonomy" id="469799"/>
    <lineage>
        <taxon>Bacteria</taxon>
        <taxon>Bacillati</taxon>
        <taxon>Actinomycetota</taxon>
        <taxon>Actinomycetes</taxon>
        <taxon>Micrococcales</taxon>
        <taxon>Micrococcaceae</taxon>
        <taxon>Nesterenkonia</taxon>
    </lineage>
</organism>
<dbReference type="EC" id="4.1.1.112" evidence="6"/>
<keyword evidence="14" id="KW-1185">Reference proteome</keyword>
<evidence type="ECO:0000256" key="4">
    <source>
        <dbReference type="ARBA" id="ARBA00011233"/>
    </source>
</evidence>
<comment type="subunit">
    <text evidence="4">Homotrimer.</text>
</comment>
<evidence type="ECO:0000256" key="5">
    <source>
        <dbReference type="ARBA" id="ARBA00012213"/>
    </source>
</evidence>
<evidence type="ECO:0000256" key="2">
    <source>
        <dbReference type="ARBA" id="ARBA00001968"/>
    </source>
</evidence>
<evidence type="ECO:0000256" key="11">
    <source>
        <dbReference type="ARBA" id="ARBA00032305"/>
    </source>
</evidence>
<gene>
    <name evidence="13" type="ORF">RH857_08935</name>
</gene>
<comment type="similarity">
    <text evidence="3">Belongs to the class II aldolase/RraA-like family.</text>
</comment>
<evidence type="ECO:0000256" key="9">
    <source>
        <dbReference type="ARBA" id="ARBA00029596"/>
    </source>
</evidence>